<evidence type="ECO:0000259" key="2">
    <source>
        <dbReference type="SMART" id="SM00959"/>
    </source>
</evidence>
<feature type="region of interest" description="Disordered" evidence="1">
    <location>
        <begin position="520"/>
        <end position="566"/>
    </location>
</feature>
<feature type="region of interest" description="Disordered" evidence="1">
    <location>
        <begin position="272"/>
        <end position="339"/>
    </location>
</feature>
<dbReference type="GO" id="GO:0006465">
    <property type="term" value="P:signal peptide processing"/>
    <property type="evidence" value="ECO:0007669"/>
    <property type="project" value="InterPro"/>
</dbReference>
<dbReference type="InterPro" id="IPR036286">
    <property type="entry name" value="LexA/Signal_pep-like_sf"/>
</dbReference>
<feature type="compositionally biased region" description="Acidic residues" evidence="1">
    <location>
        <begin position="536"/>
        <end position="555"/>
    </location>
</feature>
<evidence type="ECO:0000313" key="3">
    <source>
        <dbReference type="EMBL" id="VFU29793.1"/>
    </source>
</evidence>
<dbReference type="EMBL" id="CAADRP010000557">
    <property type="protein sequence ID" value="VFU29793.1"/>
    <property type="molecule type" value="Genomic_DNA"/>
</dbReference>
<sequence>MVSLSTWCRYIAHKFDYSLSLSYKSYKGGIINSKEVYDTVWKNLFQGKLTYLHWNKGQEMAPTVGEQGGTLLVRKLPSADPMRVFVGDVVLLKDPEKSDNFLVRRLAAIEGYEMVSTEEKDDPFVLDKDECWVLADNDKLKPKEANDSRTFGPISISSIVGRVIYCLQTAVDHGPVQNSLKIRPGKENGILLLPPFILFVLDTFHAFIARYELAQTWFCGYGSSEGRHLPCSGISGRAVAVSPCSSHGVHYVHSQVQFGKMKCSSRASSIVCRSSGGHRRNPDFSRQNKQGFSRNRNRQNEERNSFENLDESDLLTSKNGPLLSLSGTPKFQATATPGPREKEIVELFRKVQAQLRERAAVKEDKKVEASQGKGRENETVDSLLKLLRKHSVEQGKKKTSNISSGDLNLDQPENGTYKKDKSTSFFDSSKKERNDVLEPITTFTRPPSNFRRKSPVPQVKFQPIYSNEDPVNSTSQLNLNGEKRQQLEILPDTTQELELDPELDTTQGLELDPELVAEHELDSELEPEPSFPGVDVFDELSEGESSDMDNVDEDGEKQQLIEHEDLSSLKLPELRALAKSRSVKGFSKMKKGDLVELLSGSSM</sequence>
<dbReference type="InterPro" id="IPR011112">
    <property type="entry name" value="Rho-like_N"/>
</dbReference>
<dbReference type="InterPro" id="IPR019533">
    <property type="entry name" value="Peptidase_S26"/>
</dbReference>
<gene>
    <name evidence="3" type="ORF">SVIM_LOCUS110388</name>
</gene>
<dbReference type="GO" id="GO:0006353">
    <property type="term" value="P:DNA-templated transcription termination"/>
    <property type="evidence" value="ECO:0007669"/>
    <property type="project" value="InterPro"/>
</dbReference>
<feature type="domain" description="Rho termination factor-like N-terminal" evidence="2">
    <location>
        <begin position="565"/>
        <end position="601"/>
    </location>
</feature>
<feature type="compositionally biased region" description="Polar residues" evidence="1">
    <location>
        <begin position="400"/>
        <end position="414"/>
    </location>
</feature>
<dbReference type="Pfam" id="PF07498">
    <property type="entry name" value="Rho_N"/>
    <property type="match status" value="1"/>
</dbReference>
<dbReference type="PANTHER" id="PTHR34449">
    <property type="entry name" value="RHO TERMINATION FACTOR"/>
    <property type="match status" value="1"/>
</dbReference>
<dbReference type="GO" id="GO:0004252">
    <property type="term" value="F:serine-type endopeptidase activity"/>
    <property type="evidence" value="ECO:0007669"/>
    <property type="project" value="InterPro"/>
</dbReference>
<proteinExistence type="predicted"/>
<dbReference type="CDD" id="cd06530">
    <property type="entry name" value="S26_SPase_I"/>
    <property type="match status" value="1"/>
</dbReference>
<feature type="compositionally biased region" description="Basic and acidic residues" evidence="1">
    <location>
        <begin position="416"/>
        <end position="431"/>
    </location>
</feature>
<feature type="compositionally biased region" description="Polar residues" evidence="1">
    <location>
        <begin position="314"/>
        <end position="335"/>
    </location>
</feature>
<name>A0A6N2KMH4_SALVM</name>
<feature type="compositionally biased region" description="Basic and acidic residues" evidence="1">
    <location>
        <begin position="556"/>
        <end position="566"/>
    </location>
</feature>
<feature type="region of interest" description="Disordered" evidence="1">
    <location>
        <begin position="391"/>
        <end position="431"/>
    </location>
</feature>
<dbReference type="Gene3D" id="2.10.109.10">
    <property type="entry name" value="Umud Fragment, subunit A"/>
    <property type="match status" value="1"/>
</dbReference>
<dbReference type="PANTHER" id="PTHR34449:SF5">
    <property type="entry name" value="ATP BINDING _ ATPASE"/>
    <property type="match status" value="1"/>
</dbReference>
<dbReference type="SUPFAM" id="SSF51306">
    <property type="entry name" value="LexA/Signal peptidase"/>
    <property type="match status" value="1"/>
</dbReference>
<evidence type="ECO:0000256" key="1">
    <source>
        <dbReference type="SAM" id="MobiDB-lite"/>
    </source>
</evidence>
<dbReference type="SMART" id="SM00959">
    <property type="entry name" value="Rho_N"/>
    <property type="match status" value="1"/>
</dbReference>
<accession>A0A6N2KMH4</accession>
<protein>
    <recommendedName>
        <fullName evidence="2">Rho termination factor-like N-terminal domain-containing protein</fullName>
    </recommendedName>
</protein>
<organism evidence="3">
    <name type="scientific">Salix viminalis</name>
    <name type="common">Common osier</name>
    <name type="synonym">Basket willow</name>
    <dbReference type="NCBI Taxonomy" id="40686"/>
    <lineage>
        <taxon>Eukaryota</taxon>
        <taxon>Viridiplantae</taxon>
        <taxon>Streptophyta</taxon>
        <taxon>Embryophyta</taxon>
        <taxon>Tracheophyta</taxon>
        <taxon>Spermatophyta</taxon>
        <taxon>Magnoliopsida</taxon>
        <taxon>eudicotyledons</taxon>
        <taxon>Gunneridae</taxon>
        <taxon>Pentapetalae</taxon>
        <taxon>rosids</taxon>
        <taxon>fabids</taxon>
        <taxon>Malpighiales</taxon>
        <taxon>Salicaceae</taxon>
        <taxon>Saliceae</taxon>
        <taxon>Salix</taxon>
    </lineage>
</organism>
<dbReference type="AlphaFoldDB" id="A0A6N2KMH4"/>
<reference evidence="3" key="1">
    <citation type="submission" date="2019-03" db="EMBL/GenBank/DDBJ databases">
        <authorList>
            <person name="Mank J."/>
            <person name="Almeida P."/>
        </authorList>
    </citation>
    <scope>NUCLEOTIDE SEQUENCE</scope>
    <source>
        <strain evidence="3">78183</strain>
    </source>
</reference>